<evidence type="ECO:0000313" key="1">
    <source>
        <dbReference type="EMBL" id="CAH0100537.1"/>
    </source>
</evidence>
<sequence length="88" mass="9811">MENIDSIKIYKGILKLTIEDRIAVLTKICVSKADSHTEGSENLDEIPISSVETFIKAFEIKLKDSENKYSSLKESGQIANLRAVPTQI</sequence>
<name>A0A8J2REN0_9CRUS</name>
<evidence type="ECO:0000313" key="2">
    <source>
        <dbReference type="Proteomes" id="UP000789390"/>
    </source>
</evidence>
<gene>
    <name evidence="1" type="ORF">DGAL_LOCUS2795</name>
</gene>
<reference evidence="1" key="1">
    <citation type="submission" date="2021-11" db="EMBL/GenBank/DDBJ databases">
        <authorList>
            <person name="Schell T."/>
        </authorList>
    </citation>
    <scope>NUCLEOTIDE SEQUENCE</scope>
    <source>
        <strain evidence="1">M5</strain>
    </source>
</reference>
<comment type="caution">
    <text evidence="1">The sequence shown here is derived from an EMBL/GenBank/DDBJ whole genome shotgun (WGS) entry which is preliminary data.</text>
</comment>
<protein>
    <submittedName>
        <fullName evidence="1">Uncharacterized protein</fullName>
    </submittedName>
</protein>
<keyword evidence="2" id="KW-1185">Reference proteome</keyword>
<organism evidence="1 2">
    <name type="scientific">Daphnia galeata</name>
    <dbReference type="NCBI Taxonomy" id="27404"/>
    <lineage>
        <taxon>Eukaryota</taxon>
        <taxon>Metazoa</taxon>
        <taxon>Ecdysozoa</taxon>
        <taxon>Arthropoda</taxon>
        <taxon>Crustacea</taxon>
        <taxon>Branchiopoda</taxon>
        <taxon>Diplostraca</taxon>
        <taxon>Cladocera</taxon>
        <taxon>Anomopoda</taxon>
        <taxon>Daphniidae</taxon>
        <taxon>Daphnia</taxon>
    </lineage>
</organism>
<proteinExistence type="predicted"/>
<dbReference type="EMBL" id="CAKKLH010000039">
    <property type="protein sequence ID" value="CAH0100537.1"/>
    <property type="molecule type" value="Genomic_DNA"/>
</dbReference>
<dbReference type="OrthoDB" id="6384732at2759"/>
<accession>A0A8J2REN0</accession>
<dbReference type="Proteomes" id="UP000789390">
    <property type="component" value="Unassembled WGS sequence"/>
</dbReference>
<dbReference type="AlphaFoldDB" id="A0A8J2REN0"/>